<evidence type="ECO:0000313" key="9">
    <source>
        <dbReference type="Proteomes" id="UP001596422"/>
    </source>
</evidence>
<evidence type="ECO:0000259" key="7">
    <source>
        <dbReference type="Pfam" id="PF02776"/>
    </source>
</evidence>
<evidence type="ECO:0000256" key="2">
    <source>
        <dbReference type="ARBA" id="ARBA00007812"/>
    </source>
</evidence>
<dbReference type="InterPro" id="IPR045229">
    <property type="entry name" value="TPP_enz"/>
</dbReference>
<dbReference type="InterPro" id="IPR011766">
    <property type="entry name" value="TPP_enzyme_TPP-bd"/>
</dbReference>
<sequence length="520" mass="55173">MKTCGEVLVELLEGYGIDTVFGIPGVHTVELYRGLPNTGIRHITPRHEQGAGFMADGHARVTGKPGVCFIITGPGMTNIATAMAQACADSIPMLVISSVNHRHELGLGAGRLHELPNQRQLISGVTAFSHTLMRPDELPAVLARAFAIFAGARPRPVHIEIPLDVITAPADHLSRSIPALPARPAPCLASTRQAATLLREARTLVLLGGGCADAAAVARDLVETLDAPTSLTINAKGVLPPGHPLSLGSNQSLKPVRALVREADVVLAIGTELGETDYDVVFDGGFEIPGKLIRIDIDAEQLSLNFSADLAILSDAGLAIQALMDALGHDRHSRNGARRVAEVRARLDQDWQQSFRAQQRVLETVQQALPGVIIAGDSTQPVYSGNHLYEAVEPRTWFNSSTGYGTLGYGLPAAIGAKLARPERPVVALIGDGGIQFTLPELASAVEAGAPIIVLLWNNSGYGEIKRYMENREIPTIGVDIYTPDFLAIAHGFGCDAVAATSFEELHDQLQAAASPGARP</sequence>
<dbReference type="SUPFAM" id="SSF52518">
    <property type="entry name" value="Thiamin diphosphate-binding fold (THDP-binding)"/>
    <property type="match status" value="2"/>
</dbReference>
<dbReference type="Pfam" id="PF02775">
    <property type="entry name" value="TPP_enzyme_C"/>
    <property type="match status" value="1"/>
</dbReference>
<evidence type="ECO:0000256" key="3">
    <source>
        <dbReference type="ARBA" id="ARBA00023052"/>
    </source>
</evidence>
<gene>
    <name evidence="8" type="ORF">ACFQDL_30310</name>
</gene>
<dbReference type="CDD" id="cd00568">
    <property type="entry name" value="TPP_enzymes"/>
    <property type="match status" value="1"/>
</dbReference>
<evidence type="ECO:0000256" key="4">
    <source>
        <dbReference type="RuleBase" id="RU362132"/>
    </source>
</evidence>
<dbReference type="PROSITE" id="PS00187">
    <property type="entry name" value="TPP_ENZYMES"/>
    <property type="match status" value="1"/>
</dbReference>
<dbReference type="PANTHER" id="PTHR18968:SF13">
    <property type="entry name" value="ACETOLACTATE SYNTHASE CATALYTIC SUBUNIT, MITOCHONDRIAL"/>
    <property type="match status" value="1"/>
</dbReference>
<evidence type="ECO:0000256" key="1">
    <source>
        <dbReference type="ARBA" id="ARBA00001964"/>
    </source>
</evidence>
<comment type="similarity">
    <text evidence="2 4">Belongs to the TPP enzyme family.</text>
</comment>
<dbReference type="PANTHER" id="PTHR18968">
    <property type="entry name" value="THIAMINE PYROPHOSPHATE ENZYMES"/>
    <property type="match status" value="1"/>
</dbReference>
<dbReference type="InterPro" id="IPR029061">
    <property type="entry name" value="THDP-binding"/>
</dbReference>
<feature type="domain" description="Thiamine pyrophosphate enzyme TPP-binding" evidence="6">
    <location>
        <begin position="385"/>
        <end position="514"/>
    </location>
</feature>
<evidence type="ECO:0000259" key="5">
    <source>
        <dbReference type="Pfam" id="PF00205"/>
    </source>
</evidence>
<dbReference type="InterPro" id="IPR029035">
    <property type="entry name" value="DHS-like_NAD/FAD-binding_dom"/>
</dbReference>
<dbReference type="RefSeq" id="WP_379912669.1">
    <property type="nucleotide sequence ID" value="NZ_JBHSWE010000001.1"/>
</dbReference>
<dbReference type="InterPro" id="IPR000399">
    <property type="entry name" value="TPP-bd_CS"/>
</dbReference>
<dbReference type="Proteomes" id="UP001596422">
    <property type="component" value="Unassembled WGS sequence"/>
</dbReference>
<keyword evidence="3 4" id="KW-0786">Thiamine pyrophosphate</keyword>
<dbReference type="EMBL" id="JBHSWE010000001">
    <property type="protein sequence ID" value="MFC6673903.1"/>
    <property type="molecule type" value="Genomic_DNA"/>
</dbReference>
<dbReference type="CDD" id="cd07035">
    <property type="entry name" value="TPP_PYR_POX_like"/>
    <property type="match status" value="1"/>
</dbReference>
<dbReference type="Gene3D" id="3.40.50.1220">
    <property type="entry name" value="TPP-binding domain"/>
    <property type="match status" value="1"/>
</dbReference>
<reference evidence="9" key="1">
    <citation type="journal article" date="2019" name="Int. J. Syst. Evol. Microbiol.">
        <title>The Global Catalogue of Microorganisms (GCM) 10K type strain sequencing project: providing services to taxonomists for standard genome sequencing and annotation.</title>
        <authorList>
            <consortium name="The Broad Institute Genomics Platform"/>
            <consortium name="The Broad Institute Genome Sequencing Center for Infectious Disease"/>
            <person name="Wu L."/>
            <person name="Ma J."/>
        </authorList>
    </citation>
    <scope>NUCLEOTIDE SEQUENCE [LARGE SCALE GENOMIC DNA]</scope>
    <source>
        <strain evidence="9">NBRC 111756</strain>
    </source>
</reference>
<comment type="cofactor">
    <cofactor evidence="1">
        <name>thiamine diphosphate</name>
        <dbReference type="ChEBI" id="CHEBI:58937"/>
    </cofactor>
</comment>
<dbReference type="Pfam" id="PF02776">
    <property type="entry name" value="TPP_enzyme_N"/>
    <property type="match status" value="1"/>
</dbReference>
<feature type="domain" description="Thiamine pyrophosphate enzyme central" evidence="5">
    <location>
        <begin position="192"/>
        <end position="323"/>
    </location>
</feature>
<dbReference type="NCBIfam" id="NF005712">
    <property type="entry name" value="PRK07524.1"/>
    <property type="match status" value="1"/>
</dbReference>
<evidence type="ECO:0000259" key="6">
    <source>
        <dbReference type="Pfam" id="PF02775"/>
    </source>
</evidence>
<organism evidence="8 9">
    <name type="scientific">Marinobacterium aestuariivivens</name>
    <dbReference type="NCBI Taxonomy" id="1698799"/>
    <lineage>
        <taxon>Bacteria</taxon>
        <taxon>Pseudomonadati</taxon>
        <taxon>Pseudomonadota</taxon>
        <taxon>Gammaproteobacteria</taxon>
        <taxon>Oceanospirillales</taxon>
        <taxon>Oceanospirillaceae</taxon>
        <taxon>Marinobacterium</taxon>
    </lineage>
</organism>
<dbReference type="Pfam" id="PF00205">
    <property type="entry name" value="TPP_enzyme_M"/>
    <property type="match status" value="1"/>
</dbReference>
<protein>
    <submittedName>
        <fullName evidence="8">5-guanidino-2-oxopentanoate decarboxylase</fullName>
    </submittedName>
</protein>
<dbReference type="InterPro" id="IPR012000">
    <property type="entry name" value="Thiamin_PyroP_enz_cen_dom"/>
</dbReference>
<dbReference type="Gene3D" id="3.40.50.970">
    <property type="match status" value="2"/>
</dbReference>
<keyword evidence="9" id="KW-1185">Reference proteome</keyword>
<comment type="caution">
    <text evidence="8">The sequence shown here is derived from an EMBL/GenBank/DDBJ whole genome shotgun (WGS) entry which is preliminary data.</text>
</comment>
<name>A0ABW2A8Z9_9GAMM</name>
<feature type="domain" description="Thiamine pyrophosphate enzyme N-terminal TPP-binding" evidence="7">
    <location>
        <begin position="3"/>
        <end position="113"/>
    </location>
</feature>
<dbReference type="InterPro" id="IPR012001">
    <property type="entry name" value="Thiamin_PyroP_enz_TPP-bd_dom"/>
</dbReference>
<evidence type="ECO:0000313" key="8">
    <source>
        <dbReference type="EMBL" id="MFC6673903.1"/>
    </source>
</evidence>
<accession>A0ABW2A8Z9</accession>
<proteinExistence type="inferred from homology"/>
<dbReference type="SUPFAM" id="SSF52467">
    <property type="entry name" value="DHS-like NAD/FAD-binding domain"/>
    <property type="match status" value="1"/>
</dbReference>